<protein>
    <submittedName>
        <fullName evidence="1">Uncharacterized protein</fullName>
    </submittedName>
</protein>
<dbReference type="RefSeq" id="WP_320510994.1">
    <property type="nucleotide sequence ID" value="NZ_JAXCLW010000022.1"/>
</dbReference>
<proteinExistence type="predicted"/>
<reference evidence="1 2" key="1">
    <citation type="journal article" date="2016" name="Antonie Van Leeuwenhoek">
        <title>Dongia soli sp. nov., isolated from soil from Dokdo, Korea.</title>
        <authorList>
            <person name="Kim D.U."/>
            <person name="Lee H."/>
            <person name="Kim H."/>
            <person name="Kim S.G."/>
            <person name="Ka J.O."/>
        </authorList>
    </citation>
    <scope>NUCLEOTIDE SEQUENCE [LARGE SCALE GENOMIC DNA]</scope>
    <source>
        <strain evidence="1 2">D78</strain>
    </source>
</reference>
<comment type="caution">
    <text evidence="1">The sequence shown here is derived from an EMBL/GenBank/DDBJ whole genome shotgun (WGS) entry which is preliminary data.</text>
</comment>
<keyword evidence="2" id="KW-1185">Reference proteome</keyword>
<name>A0ABU5ELN8_9PROT</name>
<organism evidence="1 2">
    <name type="scientific">Dongia soli</name>
    <dbReference type="NCBI Taxonomy" id="600628"/>
    <lineage>
        <taxon>Bacteria</taxon>
        <taxon>Pseudomonadati</taxon>
        <taxon>Pseudomonadota</taxon>
        <taxon>Alphaproteobacteria</taxon>
        <taxon>Rhodospirillales</taxon>
        <taxon>Dongiaceae</taxon>
        <taxon>Dongia</taxon>
    </lineage>
</organism>
<dbReference type="Proteomes" id="UP001279642">
    <property type="component" value="Unassembled WGS sequence"/>
</dbReference>
<evidence type="ECO:0000313" key="2">
    <source>
        <dbReference type="Proteomes" id="UP001279642"/>
    </source>
</evidence>
<dbReference type="EMBL" id="JAXCLW010000022">
    <property type="protein sequence ID" value="MDY0885918.1"/>
    <property type="molecule type" value="Genomic_DNA"/>
</dbReference>
<gene>
    <name evidence="1" type="ORF">SMD27_24010</name>
</gene>
<evidence type="ECO:0000313" key="1">
    <source>
        <dbReference type="EMBL" id="MDY0885918.1"/>
    </source>
</evidence>
<sequence length="96" mass="10361">MKLRDKNTDSTRNPFKVSPAAALMQRVDAVTARYVMLRRWSSVTGTMTSQESGRGQGRLAMSKHRRARASGSVSFNLAVMTGAAHEVCPVGQHAGA</sequence>
<accession>A0ABU5ELN8</accession>